<dbReference type="EMBL" id="JAWPAZ010000007">
    <property type="protein sequence ID" value="MDW2635903.1"/>
    <property type="molecule type" value="Genomic_DNA"/>
</dbReference>
<dbReference type="Proteomes" id="UP001269984">
    <property type="component" value="Unassembled WGS sequence"/>
</dbReference>
<name>A0ABD5H2L7_9ENTR</name>
<protein>
    <recommendedName>
        <fullName evidence="4">Peptidase S8/S53 domain-containing protein</fullName>
    </recommendedName>
</protein>
<accession>A0ABD5H2L7</accession>
<evidence type="ECO:0000313" key="2">
    <source>
        <dbReference type="EMBL" id="MDW2635903.1"/>
    </source>
</evidence>
<comment type="caution">
    <text evidence="2">The sequence shown here is derived from an EMBL/GenBank/DDBJ whole genome shotgun (WGS) entry which is preliminary data.</text>
</comment>
<dbReference type="AlphaFoldDB" id="A0ABD5H2L7"/>
<feature type="region of interest" description="Disordered" evidence="1">
    <location>
        <begin position="1"/>
        <end position="21"/>
    </location>
</feature>
<gene>
    <name evidence="2" type="ORF">RYZ90_18825</name>
</gene>
<organism evidence="2 3">
    <name type="scientific">Citrobacter portucalensis</name>
    <dbReference type="NCBI Taxonomy" id="1639133"/>
    <lineage>
        <taxon>Bacteria</taxon>
        <taxon>Pseudomonadati</taxon>
        <taxon>Pseudomonadota</taxon>
        <taxon>Gammaproteobacteria</taxon>
        <taxon>Enterobacterales</taxon>
        <taxon>Enterobacteriaceae</taxon>
        <taxon>Citrobacter</taxon>
        <taxon>Citrobacter freundii complex</taxon>
    </lineage>
</organism>
<evidence type="ECO:0008006" key="4">
    <source>
        <dbReference type="Google" id="ProtNLM"/>
    </source>
</evidence>
<proteinExistence type="predicted"/>
<evidence type="ECO:0000256" key="1">
    <source>
        <dbReference type="SAM" id="MobiDB-lite"/>
    </source>
</evidence>
<dbReference type="RefSeq" id="WP_318061763.1">
    <property type="nucleotide sequence ID" value="NZ_JAWPAZ010000007.1"/>
</dbReference>
<reference evidence="2 3" key="1">
    <citation type="submission" date="2023-10" db="EMBL/GenBank/DDBJ databases">
        <title>Fecal carriage and genetic characteristics of carbapenem-resistant Enterobacterales among healthy adults from four provinces of China.</title>
        <authorList>
            <person name="Li Y."/>
            <person name="Zhang R."/>
        </authorList>
    </citation>
    <scope>NUCLEOTIDE SEQUENCE [LARGE SCALE GENOMIC DNA]</scope>
    <source>
        <strain evidence="2 3">HN-71</strain>
    </source>
</reference>
<evidence type="ECO:0000313" key="3">
    <source>
        <dbReference type="Proteomes" id="UP001269984"/>
    </source>
</evidence>
<sequence>MLVQFRHLPPNTYQDHKSESSTHYPHLASIAAGFFRAHYHQEPDPTNSLLNICGYGGLVRFKKENPAHGWAS</sequence>